<comment type="caution">
    <text evidence="2">The sequence shown here is derived from an EMBL/GenBank/DDBJ whole genome shotgun (WGS) entry which is preliminary data.</text>
</comment>
<feature type="compositionally biased region" description="Pro residues" evidence="1">
    <location>
        <begin position="1"/>
        <end position="11"/>
    </location>
</feature>
<protein>
    <submittedName>
        <fullName evidence="2">Uncharacterized protein</fullName>
    </submittedName>
</protein>
<accession>A0AAW0A3I9</accession>
<dbReference type="Gene3D" id="3.20.20.70">
    <property type="entry name" value="Aldolase class I"/>
    <property type="match status" value="1"/>
</dbReference>
<dbReference type="GO" id="GO:0003938">
    <property type="term" value="F:IMP dehydrogenase activity"/>
    <property type="evidence" value="ECO:0007669"/>
    <property type="project" value="InterPro"/>
</dbReference>
<feature type="compositionally biased region" description="Low complexity" evidence="1">
    <location>
        <begin position="12"/>
        <end position="24"/>
    </location>
</feature>
<reference evidence="2 3" key="1">
    <citation type="journal article" date="2024" name="J Genomics">
        <title>Draft genome sequencing and assembly of Favolaschia claudopus CIRM-BRFM 2984 isolated from oak limbs.</title>
        <authorList>
            <person name="Navarro D."/>
            <person name="Drula E."/>
            <person name="Chaduli D."/>
            <person name="Cazenave R."/>
            <person name="Ahrendt S."/>
            <person name="Wang J."/>
            <person name="Lipzen A."/>
            <person name="Daum C."/>
            <person name="Barry K."/>
            <person name="Grigoriev I.V."/>
            <person name="Favel A."/>
            <person name="Rosso M.N."/>
            <person name="Martin F."/>
        </authorList>
    </citation>
    <scope>NUCLEOTIDE SEQUENCE [LARGE SCALE GENOMIC DNA]</scope>
    <source>
        <strain evidence="2 3">CIRM-BRFM 2984</strain>
    </source>
</reference>
<dbReference type="InterPro" id="IPR005990">
    <property type="entry name" value="IMP_DH"/>
</dbReference>
<proteinExistence type="predicted"/>
<dbReference type="PANTHER" id="PTHR11911:SF111">
    <property type="entry name" value="INOSINE-5'-MONOPHOSPHATE DEHYDROGENASE"/>
    <property type="match status" value="1"/>
</dbReference>
<organism evidence="2 3">
    <name type="scientific">Favolaschia claudopus</name>
    <dbReference type="NCBI Taxonomy" id="2862362"/>
    <lineage>
        <taxon>Eukaryota</taxon>
        <taxon>Fungi</taxon>
        <taxon>Dikarya</taxon>
        <taxon>Basidiomycota</taxon>
        <taxon>Agaricomycotina</taxon>
        <taxon>Agaricomycetes</taxon>
        <taxon>Agaricomycetidae</taxon>
        <taxon>Agaricales</taxon>
        <taxon>Marasmiineae</taxon>
        <taxon>Mycenaceae</taxon>
        <taxon>Favolaschia</taxon>
    </lineage>
</organism>
<dbReference type="SUPFAM" id="SSF51412">
    <property type="entry name" value="Inosine monophosphate dehydrogenase (IMPDH)"/>
    <property type="match status" value="1"/>
</dbReference>
<keyword evidence="3" id="KW-1185">Reference proteome</keyword>
<dbReference type="InterPro" id="IPR013785">
    <property type="entry name" value="Aldolase_TIM"/>
</dbReference>
<dbReference type="GO" id="GO:0006183">
    <property type="term" value="P:GTP biosynthetic process"/>
    <property type="evidence" value="ECO:0007669"/>
    <property type="project" value="TreeGrafter"/>
</dbReference>
<dbReference type="EMBL" id="JAWWNJ010000087">
    <property type="protein sequence ID" value="KAK7000741.1"/>
    <property type="molecule type" value="Genomic_DNA"/>
</dbReference>
<sequence length="343" mass="37551">MLPALEPPPPRLSLLPSSSSVLSPQRFDSVLSPPHPHSHSPQLRHEPIETQSPEARYGHHRTTQHLGRLWLSLPPSTSSAAHPVSPLPIPSFRQLTHFTPHQTRRFPSTPHLRSPMSASDPQSMCSLLFLPSATHLLSLYNALPALAPRQQLAAPTACSIQLPCIVQYFSPYRVNHLPQHDASLLDSYPPPPLDVDCLTNKTRNVVFKTSFTSSPMGLVSLLARSHLLKNSLASKDPESKQLYTTAAVGTRPSNRECLALYVDAGPDIAGLDSSQGNSDCQGRHWIKSTDPKLMAISGNFEVQNCLPTVQLAAVAPRVGRCARLGLSLPDFLNHIYPYADKVL</sequence>
<dbReference type="AlphaFoldDB" id="A0AAW0A3I9"/>
<evidence type="ECO:0000313" key="2">
    <source>
        <dbReference type="EMBL" id="KAK7000741.1"/>
    </source>
</evidence>
<gene>
    <name evidence="2" type="ORF">R3P38DRAFT_3218552</name>
</gene>
<dbReference type="Proteomes" id="UP001362999">
    <property type="component" value="Unassembled WGS sequence"/>
</dbReference>
<dbReference type="PANTHER" id="PTHR11911">
    <property type="entry name" value="INOSINE-5-MONOPHOSPHATE DEHYDROGENASE RELATED"/>
    <property type="match status" value="1"/>
</dbReference>
<evidence type="ECO:0000313" key="3">
    <source>
        <dbReference type="Proteomes" id="UP001362999"/>
    </source>
</evidence>
<evidence type="ECO:0000256" key="1">
    <source>
        <dbReference type="SAM" id="MobiDB-lite"/>
    </source>
</evidence>
<feature type="region of interest" description="Disordered" evidence="1">
    <location>
        <begin position="1"/>
        <end position="47"/>
    </location>
</feature>
<name>A0AAW0A3I9_9AGAR</name>
<dbReference type="GO" id="GO:0005737">
    <property type="term" value="C:cytoplasm"/>
    <property type="evidence" value="ECO:0007669"/>
    <property type="project" value="TreeGrafter"/>
</dbReference>